<evidence type="ECO:0000313" key="3">
    <source>
        <dbReference type="Proteomes" id="UP000564378"/>
    </source>
</evidence>
<keyword evidence="3" id="KW-1185">Reference proteome</keyword>
<proteinExistence type="predicted"/>
<sequence>MENRSNQMLVGSVVLALLVALALFTVWLSRFGEGGNNAYDIYFTQSVEGLARGSAVSYSGVPIGQVEEIALMPDNPEFVRVRIRISDNVPILEGTTATVAGIGFTGVSQITLDGGVQGADPIDDAGPGGVPVIPTRPGAFGELLNSAPRLLERLTTLTERLTEMLGDRNQNSIAAILANTERLSTELANRGPEIAATLAETRVAVQRIGIAAGEIGELADTTDGLLSTEGQALMRDLRTAVASAESSMTSLDRTITAAEPGLNAFSRQTVPEIGQLVRDLRDTSDSLTAITERVNREGAGSLIGSAELPEYEPR</sequence>
<feature type="domain" description="Mce/MlaD" evidence="1">
    <location>
        <begin position="39"/>
        <end position="115"/>
    </location>
</feature>
<dbReference type="RefSeq" id="WP_185799958.1">
    <property type="nucleotide sequence ID" value="NZ_JACJVJ010000001.1"/>
</dbReference>
<dbReference type="PANTHER" id="PTHR36698:SF2">
    <property type="entry name" value="MCE_MLAD DOMAIN-CONTAINING PROTEIN"/>
    <property type="match status" value="1"/>
</dbReference>
<gene>
    <name evidence="2" type="ORF">H6P80_03595</name>
</gene>
<evidence type="ECO:0000313" key="2">
    <source>
        <dbReference type="EMBL" id="MBC2776697.1"/>
    </source>
</evidence>
<dbReference type="InterPro" id="IPR003399">
    <property type="entry name" value="Mce/MlaD"/>
</dbReference>
<dbReference type="PANTHER" id="PTHR36698">
    <property type="entry name" value="BLL5892 PROTEIN"/>
    <property type="match status" value="1"/>
</dbReference>
<accession>A0A842HWA0</accession>
<evidence type="ECO:0000259" key="1">
    <source>
        <dbReference type="Pfam" id="PF02470"/>
    </source>
</evidence>
<protein>
    <submittedName>
        <fullName evidence="2">MCE family protein</fullName>
    </submittedName>
</protein>
<dbReference type="EMBL" id="JACJVJ010000001">
    <property type="protein sequence ID" value="MBC2776697.1"/>
    <property type="molecule type" value="Genomic_DNA"/>
</dbReference>
<dbReference type="Proteomes" id="UP000564378">
    <property type="component" value="Unassembled WGS sequence"/>
</dbReference>
<organism evidence="2 3">
    <name type="scientific">Parasphingopyxis marina</name>
    <dbReference type="NCBI Taxonomy" id="2761622"/>
    <lineage>
        <taxon>Bacteria</taxon>
        <taxon>Pseudomonadati</taxon>
        <taxon>Pseudomonadota</taxon>
        <taxon>Alphaproteobacteria</taxon>
        <taxon>Sphingomonadales</taxon>
        <taxon>Sphingomonadaceae</taxon>
        <taxon>Parasphingopyxis</taxon>
    </lineage>
</organism>
<dbReference type="Pfam" id="PF02470">
    <property type="entry name" value="MlaD"/>
    <property type="match status" value="1"/>
</dbReference>
<name>A0A842HWA0_9SPHN</name>
<dbReference type="AlphaFoldDB" id="A0A842HWA0"/>
<reference evidence="2 3" key="1">
    <citation type="submission" date="2020-08" db="EMBL/GenBank/DDBJ databases">
        <title>Draft genome sequence of Parasphingopyxis sp. GrpM-11.</title>
        <authorList>
            <person name="Oh J."/>
            <person name="Roh D.-H."/>
        </authorList>
    </citation>
    <scope>NUCLEOTIDE SEQUENCE [LARGE SCALE GENOMIC DNA]</scope>
    <source>
        <strain evidence="2 3">GrpM-11</strain>
    </source>
</reference>
<comment type="caution">
    <text evidence="2">The sequence shown here is derived from an EMBL/GenBank/DDBJ whole genome shotgun (WGS) entry which is preliminary data.</text>
</comment>